<reference evidence="4 5" key="1">
    <citation type="submission" date="2019-09" db="EMBL/GenBank/DDBJ databases">
        <authorList>
            <person name="Depoorter E."/>
        </authorList>
    </citation>
    <scope>NUCLEOTIDE SEQUENCE [LARGE SCALE GENOMIC DNA]</scope>
    <source>
        <strain evidence="4">R-39750</strain>
    </source>
</reference>
<dbReference type="GO" id="GO:0046813">
    <property type="term" value="P:receptor-mediated virion attachment to host cell"/>
    <property type="evidence" value="ECO:0007669"/>
    <property type="project" value="TreeGrafter"/>
</dbReference>
<evidence type="ECO:0000313" key="4">
    <source>
        <dbReference type="EMBL" id="VWD13191.1"/>
    </source>
</evidence>
<evidence type="ECO:0000256" key="1">
    <source>
        <dbReference type="ARBA" id="ARBA00022737"/>
    </source>
</evidence>
<dbReference type="AlphaFoldDB" id="A0A6P2XT76"/>
<dbReference type="Proteomes" id="UP000494110">
    <property type="component" value="Unassembled WGS sequence"/>
</dbReference>
<evidence type="ECO:0000313" key="5">
    <source>
        <dbReference type="Proteomes" id="UP000494110"/>
    </source>
</evidence>
<dbReference type="SUPFAM" id="SSF48452">
    <property type="entry name" value="TPR-like"/>
    <property type="match status" value="2"/>
</dbReference>
<keyword evidence="4" id="KW-0645">Protease</keyword>
<dbReference type="PANTHER" id="PTHR44858:SF1">
    <property type="entry name" value="UDP-N-ACETYLGLUCOSAMINE--PEPTIDE N-ACETYLGLUCOSAMINYLTRANSFERASE SPINDLY-RELATED"/>
    <property type="match status" value="1"/>
</dbReference>
<dbReference type="PROSITE" id="PS50005">
    <property type="entry name" value="TPR"/>
    <property type="match status" value="1"/>
</dbReference>
<dbReference type="GO" id="GO:0009279">
    <property type="term" value="C:cell outer membrane"/>
    <property type="evidence" value="ECO:0007669"/>
    <property type="project" value="TreeGrafter"/>
</dbReference>
<feature type="repeat" description="TPR" evidence="3">
    <location>
        <begin position="191"/>
        <end position="224"/>
    </location>
</feature>
<dbReference type="InterPro" id="IPR050498">
    <property type="entry name" value="Ycf3"/>
</dbReference>
<evidence type="ECO:0000256" key="3">
    <source>
        <dbReference type="PROSITE-ProRule" id="PRU00339"/>
    </source>
</evidence>
<keyword evidence="1" id="KW-0677">Repeat</keyword>
<evidence type="ECO:0000256" key="2">
    <source>
        <dbReference type="ARBA" id="ARBA00022803"/>
    </source>
</evidence>
<protein>
    <submittedName>
        <fullName evidence="4">Beta-barrel assembly-enhancing protease</fullName>
        <ecNumber evidence="4">3.4.-.-</ecNumber>
    </submittedName>
</protein>
<dbReference type="InterPro" id="IPR019734">
    <property type="entry name" value="TPR_rpt"/>
</dbReference>
<dbReference type="Gene3D" id="1.25.40.10">
    <property type="entry name" value="Tetratricopeptide repeat domain"/>
    <property type="match status" value="2"/>
</dbReference>
<dbReference type="SMART" id="SM00028">
    <property type="entry name" value="TPR"/>
    <property type="match status" value="4"/>
</dbReference>
<sequence>MAVDLQASQSRQAHLDRLLGFLDEDSGNLNLLADTAIAAFDAHLFQLCNELLARHEAIQPLTPSLVNVRGLSAMSEGRFEAALADFRALAEHDANPVLAYNLAYASAMCGSFEPAADMKPACLDEVPGAALLKLRALHHLGRFDEAVRMGAALADQVAPPPGFAGAYASLLFDLGDLANARRQAERAPDSADGLVIIGLTELEAGNLDRATELLERATDRNPLEARATLGRGLCLLAQERYQDAASTLDQAAERLDRHAGSWLAAGWAWFFGGHPDVASERFQHAAALDRGFAEAHGSLAVALHVQGRRDDARHHAEIALRLDPVSLSGTLARTLELEAANNIESANALKDAVLNRPLGTTGRTLAQSLTAFGLTRTHNPV</sequence>
<dbReference type="EC" id="3.4.-.-" evidence="4"/>
<dbReference type="GO" id="GO:0006508">
    <property type="term" value="P:proteolysis"/>
    <property type="evidence" value="ECO:0007669"/>
    <property type="project" value="UniProtKB-KW"/>
</dbReference>
<keyword evidence="2 3" id="KW-0802">TPR repeat</keyword>
<gene>
    <name evidence="4" type="primary">bepA</name>
    <name evidence="4" type="ORF">BLA39750_03371</name>
</gene>
<keyword evidence="4" id="KW-0378">Hydrolase</keyword>
<accession>A0A6P2XT76</accession>
<dbReference type="Pfam" id="PF13432">
    <property type="entry name" value="TPR_16"/>
    <property type="match status" value="2"/>
</dbReference>
<dbReference type="PANTHER" id="PTHR44858">
    <property type="entry name" value="TETRATRICOPEPTIDE REPEAT PROTEIN 6"/>
    <property type="match status" value="1"/>
</dbReference>
<proteinExistence type="predicted"/>
<dbReference type="InterPro" id="IPR011990">
    <property type="entry name" value="TPR-like_helical_dom_sf"/>
</dbReference>
<name>A0A6P2XT76_BURL3</name>
<dbReference type="RefSeq" id="WP_175013200.1">
    <property type="nucleotide sequence ID" value="NZ_CABVQN010000015.1"/>
</dbReference>
<dbReference type="EMBL" id="CABVQN010000015">
    <property type="protein sequence ID" value="VWD13191.1"/>
    <property type="molecule type" value="Genomic_DNA"/>
</dbReference>
<dbReference type="GO" id="GO:0008233">
    <property type="term" value="F:peptidase activity"/>
    <property type="evidence" value="ECO:0007669"/>
    <property type="project" value="UniProtKB-KW"/>
</dbReference>
<organism evidence="4 5">
    <name type="scientific">Burkholderia lata (strain ATCC 17760 / DSM 23089 / LMG 22485 / NCIMB 9086 / R18194 / 383)</name>
    <dbReference type="NCBI Taxonomy" id="482957"/>
    <lineage>
        <taxon>Bacteria</taxon>
        <taxon>Pseudomonadati</taxon>
        <taxon>Pseudomonadota</taxon>
        <taxon>Betaproteobacteria</taxon>
        <taxon>Burkholderiales</taxon>
        <taxon>Burkholderiaceae</taxon>
        <taxon>Burkholderia</taxon>
        <taxon>Burkholderia cepacia complex</taxon>
    </lineage>
</organism>